<accession>A0A7W8ZVC0</accession>
<comment type="caution">
    <text evidence="3">The sequence shown here is derived from an EMBL/GenBank/DDBJ whole genome shotgun (WGS) entry which is preliminary data.</text>
</comment>
<evidence type="ECO:0000259" key="2">
    <source>
        <dbReference type="SMART" id="SM00903"/>
    </source>
</evidence>
<dbReference type="SUPFAM" id="SSF50475">
    <property type="entry name" value="FMN-binding split barrel"/>
    <property type="match status" value="1"/>
</dbReference>
<dbReference type="SMART" id="SM00903">
    <property type="entry name" value="Flavin_Reduct"/>
    <property type="match status" value="1"/>
</dbReference>
<dbReference type="Proteomes" id="UP000561726">
    <property type="component" value="Unassembled WGS sequence"/>
</dbReference>
<name>A0A7W8ZVC0_9MICO</name>
<dbReference type="InterPro" id="IPR050268">
    <property type="entry name" value="NADH-dep_flavin_reductase"/>
</dbReference>
<dbReference type="EMBL" id="JACHBQ010000001">
    <property type="protein sequence ID" value="MBB5640680.1"/>
    <property type="molecule type" value="Genomic_DNA"/>
</dbReference>
<sequence>MTSQINAPVAPADVSTLATMTETVEESFIRAFRNHPGGVVVITGTTPDGQPVGFTATSLASLSAYPPRATFNIAQTASSWPAVAEGSLLAVHFLAKESQGLAQRFAGTTSERFSGDHWYVNDLGLPILRDAIGVLVTRVNRQVPIDLNALIVLDIEEGRFSENHEPLLYHKRAFGTVAGPPEYLI</sequence>
<proteinExistence type="predicted"/>
<organism evidence="3 4">
    <name type="scientific">Cryobacterium roopkundense</name>
    <dbReference type="NCBI Taxonomy" id="1001240"/>
    <lineage>
        <taxon>Bacteria</taxon>
        <taxon>Bacillati</taxon>
        <taxon>Actinomycetota</taxon>
        <taxon>Actinomycetes</taxon>
        <taxon>Micrococcales</taxon>
        <taxon>Microbacteriaceae</taxon>
        <taxon>Cryobacterium</taxon>
    </lineage>
</organism>
<keyword evidence="1" id="KW-0560">Oxidoreductase</keyword>
<gene>
    <name evidence="3" type="ORF">BJ997_001228</name>
</gene>
<dbReference type="PANTHER" id="PTHR30466">
    <property type="entry name" value="FLAVIN REDUCTASE"/>
    <property type="match status" value="1"/>
</dbReference>
<dbReference type="InterPro" id="IPR002563">
    <property type="entry name" value="Flavin_Rdtase-like_dom"/>
</dbReference>
<evidence type="ECO:0000256" key="1">
    <source>
        <dbReference type="ARBA" id="ARBA00023002"/>
    </source>
</evidence>
<feature type="domain" description="Flavin reductase like" evidence="2">
    <location>
        <begin position="32"/>
        <end position="176"/>
    </location>
</feature>
<evidence type="ECO:0000313" key="4">
    <source>
        <dbReference type="Proteomes" id="UP000561726"/>
    </source>
</evidence>
<dbReference type="AlphaFoldDB" id="A0A7W8ZVC0"/>
<dbReference type="PANTHER" id="PTHR30466:SF1">
    <property type="entry name" value="FMN REDUCTASE (NADH) RUTF"/>
    <property type="match status" value="1"/>
</dbReference>
<dbReference type="GO" id="GO:0042602">
    <property type="term" value="F:riboflavin reductase (NADPH) activity"/>
    <property type="evidence" value="ECO:0007669"/>
    <property type="project" value="TreeGrafter"/>
</dbReference>
<dbReference type="RefSeq" id="WP_052542806.1">
    <property type="nucleotide sequence ID" value="NZ_JACHBQ010000001.1"/>
</dbReference>
<evidence type="ECO:0000313" key="3">
    <source>
        <dbReference type="EMBL" id="MBB5640680.1"/>
    </source>
</evidence>
<dbReference type="GO" id="GO:0010181">
    <property type="term" value="F:FMN binding"/>
    <property type="evidence" value="ECO:0007669"/>
    <property type="project" value="InterPro"/>
</dbReference>
<dbReference type="Pfam" id="PF01613">
    <property type="entry name" value="Flavin_Reduct"/>
    <property type="match status" value="1"/>
</dbReference>
<dbReference type="InterPro" id="IPR012349">
    <property type="entry name" value="Split_barrel_FMN-bd"/>
</dbReference>
<dbReference type="Gene3D" id="2.30.110.10">
    <property type="entry name" value="Electron Transport, Fmn-binding Protein, Chain A"/>
    <property type="match status" value="1"/>
</dbReference>
<protein>
    <submittedName>
        <fullName evidence="3">Flavin reductase (DIM6/NTAB) family NADH-FMN oxidoreductase RutF</fullName>
    </submittedName>
</protein>
<dbReference type="GO" id="GO:0006208">
    <property type="term" value="P:pyrimidine nucleobase catabolic process"/>
    <property type="evidence" value="ECO:0007669"/>
    <property type="project" value="TreeGrafter"/>
</dbReference>
<reference evidence="3 4" key="1">
    <citation type="submission" date="2020-08" db="EMBL/GenBank/DDBJ databases">
        <title>Sequencing the genomes of 1000 actinobacteria strains.</title>
        <authorList>
            <person name="Klenk H.-P."/>
        </authorList>
    </citation>
    <scope>NUCLEOTIDE SEQUENCE [LARGE SCALE GENOMIC DNA]</scope>
    <source>
        <strain evidence="3 4">DSM 21065</strain>
    </source>
</reference>